<gene>
    <name evidence="2" type="ORF">E3N88_17137</name>
</gene>
<keyword evidence="1" id="KW-0812">Transmembrane</keyword>
<keyword evidence="1" id="KW-0472">Membrane</keyword>
<keyword evidence="1" id="KW-1133">Transmembrane helix</keyword>
<organism evidence="2 3">
    <name type="scientific">Mikania micrantha</name>
    <name type="common">bitter vine</name>
    <dbReference type="NCBI Taxonomy" id="192012"/>
    <lineage>
        <taxon>Eukaryota</taxon>
        <taxon>Viridiplantae</taxon>
        <taxon>Streptophyta</taxon>
        <taxon>Embryophyta</taxon>
        <taxon>Tracheophyta</taxon>
        <taxon>Spermatophyta</taxon>
        <taxon>Magnoliopsida</taxon>
        <taxon>eudicotyledons</taxon>
        <taxon>Gunneridae</taxon>
        <taxon>Pentapetalae</taxon>
        <taxon>asterids</taxon>
        <taxon>campanulids</taxon>
        <taxon>Asterales</taxon>
        <taxon>Asteraceae</taxon>
        <taxon>Asteroideae</taxon>
        <taxon>Heliantheae alliance</taxon>
        <taxon>Eupatorieae</taxon>
        <taxon>Mikania</taxon>
    </lineage>
</organism>
<feature type="transmembrane region" description="Helical" evidence="1">
    <location>
        <begin position="46"/>
        <end position="66"/>
    </location>
</feature>
<protein>
    <submittedName>
        <fullName evidence="2">Uncharacterized protein</fullName>
    </submittedName>
</protein>
<name>A0A5N6NR42_9ASTR</name>
<feature type="transmembrane region" description="Helical" evidence="1">
    <location>
        <begin position="86"/>
        <end position="103"/>
    </location>
</feature>
<dbReference type="Proteomes" id="UP000326396">
    <property type="component" value="Linkage Group LG17"/>
</dbReference>
<evidence type="ECO:0000256" key="1">
    <source>
        <dbReference type="SAM" id="Phobius"/>
    </source>
</evidence>
<keyword evidence="3" id="KW-1185">Reference proteome</keyword>
<evidence type="ECO:0000313" key="3">
    <source>
        <dbReference type="Proteomes" id="UP000326396"/>
    </source>
</evidence>
<proteinExistence type="predicted"/>
<dbReference type="AlphaFoldDB" id="A0A5N6NR42"/>
<sequence length="104" mass="11081">MQDFVAARNYARMSKRAPFDEIVRNTIMILLQNIIIAGARTNNIRCPLLSLAAAASATMAISQAMASGGVNAPNAATKPPLIPTPTITPLARISLIWLTAGYLM</sequence>
<evidence type="ECO:0000313" key="2">
    <source>
        <dbReference type="EMBL" id="KAD5317191.1"/>
    </source>
</evidence>
<accession>A0A5N6NR42</accession>
<dbReference type="EMBL" id="SZYD01000009">
    <property type="protein sequence ID" value="KAD5317191.1"/>
    <property type="molecule type" value="Genomic_DNA"/>
</dbReference>
<comment type="caution">
    <text evidence="2">The sequence shown here is derived from an EMBL/GenBank/DDBJ whole genome shotgun (WGS) entry which is preliminary data.</text>
</comment>
<reference evidence="2 3" key="1">
    <citation type="submission" date="2019-05" db="EMBL/GenBank/DDBJ databases">
        <title>Mikania micrantha, genome provides insights into the molecular mechanism of rapid growth.</title>
        <authorList>
            <person name="Liu B."/>
        </authorList>
    </citation>
    <scope>NUCLEOTIDE SEQUENCE [LARGE SCALE GENOMIC DNA]</scope>
    <source>
        <strain evidence="2">NLD-2019</strain>
        <tissue evidence="2">Leaf</tissue>
    </source>
</reference>